<evidence type="ECO:0000259" key="3">
    <source>
        <dbReference type="Pfam" id="PF01471"/>
    </source>
</evidence>
<comment type="caution">
    <text evidence="4">The sequence shown here is derived from an EMBL/GenBank/DDBJ whole genome shotgun (WGS) entry which is preliminary data.</text>
</comment>
<dbReference type="Gene3D" id="1.10.101.10">
    <property type="entry name" value="PGBD-like superfamily/PGBD"/>
    <property type="match status" value="1"/>
</dbReference>
<dbReference type="Pfam" id="PF01471">
    <property type="entry name" value="PG_binding_1"/>
    <property type="match status" value="1"/>
</dbReference>
<feature type="compositionally biased region" description="Low complexity" evidence="1">
    <location>
        <begin position="97"/>
        <end position="114"/>
    </location>
</feature>
<dbReference type="InterPro" id="IPR036366">
    <property type="entry name" value="PGBDSf"/>
</dbReference>
<feature type="chain" id="PRO_5046508237" evidence="2">
    <location>
        <begin position="31"/>
        <end position="139"/>
    </location>
</feature>
<proteinExistence type="predicted"/>
<keyword evidence="2" id="KW-0732">Signal</keyword>
<reference evidence="4" key="1">
    <citation type="submission" date="2022-07" db="EMBL/GenBank/DDBJ databases">
        <title>Marinobacter iranensis a new bacterium isolate from a hipersaline lake in Iran.</title>
        <authorList>
            <person name="Mohammad A.M.A."/>
            <person name="Cristina S.-P."/>
            <person name="Antonio V."/>
        </authorList>
    </citation>
    <scope>NUCLEOTIDE SEQUENCE</scope>
    <source>
        <strain evidence="4">71-i</strain>
    </source>
</reference>
<evidence type="ECO:0000313" key="4">
    <source>
        <dbReference type="EMBL" id="MDF0752249.1"/>
    </source>
</evidence>
<gene>
    <name evidence="4" type="ORF">NLU14_18630</name>
</gene>
<dbReference type="EMBL" id="JANCMW010000014">
    <property type="protein sequence ID" value="MDF0752249.1"/>
    <property type="molecule type" value="Genomic_DNA"/>
</dbReference>
<feature type="compositionally biased region" description="Acidic residues" evidence="1">
    <location>
        <begin position="115"/>
        <end position="139"/>
    </location>
</feature>
<dbReference type="Proteomes" id="UP001143391">
    <property type="component" value="Unassembled WGS sequence"/>
</dbReference>
<evidence type="ECO:0000256" key="1">
    <source>
        <dbReference type="SAM" id="MobiDB-lite"/>
    </source>
</evidence>
<accession>A0ABT5YEY8</accession>
<protein>
    <submittedName>
        <fullName evidence="4">Peptidoglycan-binding protein</fullName>
    </submittedName>
</protein>
<feature type="region of interest" description="Disordered" evidence="1">
    <location>
        <begin position="94"/>
        <end position="139"/>
    </location>
</feature>
<organism evidence="4 5">
    <name type="scientific">Marinobacter iranensis</name>
    <dbReference type="NCBI Taxonomy" id="2962607"/>
    <lineage>
        <taxon>Bacteria</taxon>
        <taxon>Pseudomonadati</taxon>
        <taxon>Pseudomonadota</taxon>
        <taxon>Gammaproteobacteria</taxon>
        <taxon>Pseudomonadales</taxon>
        <taxon>Marinobacteraceae</taxon>
        <taxon>Marinobacter</taxon>
    </lineage>
</organism>
<name>A0ABT5YEY8_9GAMM</name>
<sequence>MARQTNIRTRMATAIMAGALALAVVPHAAANDTVALKNALYGAGYDINNVSPQMDEATRSALIAFQKEQGLNASGVLDDATKEALGMVPVQVAAAGSSGNTEASQSSSTSSSAAEPEEAEAQAEEDDIEEDDDGGWSFF</sequence>
<dbReference type="SUPFAM" id="SSF47090">
    <property type="entry name" value="PGBD-like"/>
    <property type="match status" value="1"/>
</dbReference>
<dbReference type="InterPro" id="IPR002477">
    <property type="entry name" value="Peptidoglycan-bd-like"/>
</dbReference>
<dbReference type="RefSeq" id="WP_275709387.1">
    <property type="nucleotide sequence ID" value="NZ_JANCMW010000014.1"/>
</dbReference>
<dbReference type="InterPro" id="IPR036365">
    <property type="entry name" value="PGBD-like_sf"/>
</dbReference>
<evidence type="ECO:0000313" key="5">
    <source>
        <dbReference type="Proteomes" id="UP001143391"/>
    </source>
</evidence>
<feature type="domain" description="Peptidoglycan binding-like" evidence="3">
    <location>
        <begin position="31"/>
        <end position="85"/>
    </location>
</feature>
<feature type="signal peptide" evidence="2">
    <location>
        <begin position="1"/>
        <end position="30"/>
    </location>
</feature>
<keyword evidence="5" id="KW-1185">Reference proteome</keyword>
<evidence type="ECO:0000256" key="2">
    <source>
        <dbReference type="SAM" id="SignalP"/>
    </source>
</evidence>